<dbReference type="PROSITE" id="PS50977">
    <property type="entry name" value="HTH_TETR_2"/>
    <property type="match status" value="1"/>
</dbReference>
<dbReference type="Proteomes" id="UP000186931">
    <property type="component" value="Unassembled WGS sequence"/>
</dbReference>
<evidence type="ECO:0000313" key="6">
    <source>
        <dbReference type="EMBL" id="OFE42388.1"/>
    </source>
</evidence>
<dbReference type="RefSeq" id="WP_070155784.1">
    <property type="nucleotide sequence ID" value="NZ_MKQS01000049.1"/>
</dbReference>
<evidence type="ECO:0000313" key="7">
    <source>
        <dbReference type="Proteomes" id="UP000186931"/>
    </source>
</evidence>
<dbReference type="Gene3D" id="1.10.10.60">
    <property type="entry name" value="Homeodomain-like"/>
    <property type="match status" value="1"/>
</dbReference>
<comment type="caution">
    <text evidence="6">The sequence shown here is derived from an EMBL/GenBank/DDBJ whole genome shotgun (WGS) entry which is preliminary data.</text>
</comment>
<dbReference type="InterPro" id="IPR009057">
    <property type="entry name" value="Homeodomain-like_sf"/>
</dbReference>
<accession>A0A1E8DZ26</accession>
<reference evidence="6 7" key="1">
    <citation type="submission" date="2016-10" db="EMBL/GenBank/DDBJ databases">
        <title>Genome of airborne Acinetobacter sp. 5-2Ac02 in the hospital environment: Species near to Acinetobacter towneri.</title>
        <authorList>
            <person name="Barbosa B."/>
            <person name="Fernandez-Garcia L."/>
            <person name="Gato E."/>
            <person name="Leao R."/>
            <person name="Albano R."/>
            <person name="Fernandez B."/>
            <person name="Fernandez-Cuenca F."/>
            <person name="Marques E."/>
            <person name="Tomas M."/>
        </authorList>
    </citation>
    <scope>NUCLEOTIDE SEQUENCE [LARGE SCALE GENOMIC DNA]</scope>
    <source>
        <strain evidence="6 7">5-2Ac02</strain>
    </source>
</reference>
<keyword evidence="3" id="KW-0804">Transcription</keyword>
<keyword evidence="1" id="KW-0805">Transcription regulation</keyword>
<feature type="DNA-binding region" description="H-T-H motif" evidence="4">
    <location>
        <begin position="33"/>
        <end position="52"/>
    </location>
</feature>
<evidence type="ECO:0000256" key="3">
    <source>
        <dbReference type="ARBA" id="ARBA00023163"/>
    </source>
</evidence>
<evidence type="ECO:0000256" key="1">
    <source>
        <dbReference type="ARBA" id="ARBA00023015"/>
    </source>
</evidence>
<dbReference type="InterPro" id="IPR001647">
    <property type="entry name" value="HTH_TetR"/>
</dbReference>
<dbReference type="eggNOG" id="COG1309">
    <property type="taxonomic scope" value="Bacteria"/>
</dbReference>
<dbReference type="PANTHER" id="PTHR47752:SF1">
    <property type="entry name" value="HTH-TYPE TRANSCRIPTIONAL REPRESSOR FABR"/>
    <property type="match status" value="1"/>
</dbReference>
<dbReference type="InterPro" id="IPR054129">
    <property type="entry name" value="DesT_TetR_C"/>
</dbReference>
<dbReference type="PANTHER" id="PTHR47752">
    <property type="entry name" value="HTH-TYPE TRANSCRIPTIONAL REPRESSOR FABR"/>
    <property type="match status" value="1"/>
</dbReference>
<dbReference type="EMBL" id="MKQS01000049">
    <property type="protein sequence ID" value="OFE42388.1"/>
    <property type="molecule type" value="Genomic_DNA"/>
</dbReference>
<name>A0A1E8DZ26_9GAMM</name>
<dbReference type="SUPFAM" id="SSF46689">
    <property type="entry name" value="Homeodomain-like"/>
    <property type="match status" value="1"/>
</dbReference>
<dbReference type="STRING" id="202956.BJN41_05965"/>
<protein>
    <submittedName>
        <fullName evidence="6">TetR family transcriptional regulator</fullName>
    </submittedName>
</protein>
<dbReference type="Pfam" id="PF21943">
    <property type="entry name" value="TetR_C_46"/>
    <property type="match status" value="1"/>
</dbReference>
<evidence type="ECO:0000259" key="5">
    <source>
        <dbReference type="PROSITE" id="PS50977"/>
    </source>
</evidence>
<dbReference type="GO" id="GO:0003677">
    <property type="term" value="F:DNA binding"/>
    <property type="evidence" value="ECO:0007669"/>
    <property type="project" value="UniProtKB-UniRule"/>
</dbReference>
<dbReference type="AlphaFoldDB" id="A0A1E8DZ26"/>
<evidence type="ECO:0000256" key="4">
    <source>
        <dbReference type="PROSITE-ProRule" id="PRU00335"/>
    </source>
</evidence>
<gene>
    <name evidence="6" type="ORF">BJN41_05965</name>
</gene>
<dbReference type="Gene3D" id="1.10.357.10">
    <property type="entry name" value="Tetracycline Repressor, domain 2"/>
    <property type="match status" value="1"/>
</dbReference>
<organism evidence="6 7">
    <name type="scientific">Acinetobacter towneri</name>
    <dbReference type="NCBI Taxonomy" id="202956"/>
    <lineage>
        <taxon>Bacteria</taxon>
        <taxon>Pseudomonadati</taxon>
        <taxon>Pseudomonadota</taxon>
        <taxon>Gammaproteobacteria</taxon>
        <taxon>Moraxellales</taxon>
        <taxon>Moraxellaceae</taxon>
        <taxon>Acinetobacter</taxon>
    </lineage>
</organism>
<keyword evidence="2 4" id="KW-0238">DNA-binding</keyword>
<proteinExistence type="predicted"/>
<evidence type="ECO:0000256" key="2">
    <source>
        <dbReference type="ARBA" id="ARBA00023125"/>
    </source>
</evidence>
<feature type="domain" description="HTH tetR-type" evidence="5">
    <location>
        <begin position="9"/>
        <end position="70"/>
    </location>
</feature>
<sequence>MSIREERKQQSRQAIFDAVLHLSSAGRSFSSISLREISRQIGLVPTAFYRHFQDMDELGLDLVDQVALHIKGILNQLGQDYLYQPNAQTETALTLFFKSVDHHPQQWIFLISERWGGSAVLRQAIAREIDFLIEDLANELQRVESLQQFQHAEDFHILANILINLLLNWAMSWICLERQFEAEKLPEQQQRFIQQTITQVHLLFRGVYHWQRPQPVTD</sequence>
<dbReference type="InterPro" id="IPR050692">
    <property type="entry name" value="HTH_transcr_repressor_FabR"/>
</dbReference>